<name>A0ABV8JDW7_9BACL</name>
<sequence>MSKKLLSLIVALTLLLSSSTTVYAANGSDTSDDSSFFHQIINFFENEKQDQKPLAKSVTPNGDMIVDPVPKGAKTGERTVGDAPIERDTSLKVFDKKGKIIDKERFSRSKAVKAKSPRAKVVTAVIAADEEYRAAFPHWKENTMNIVEKQDKAFNRDHNIDIQVKGYMEWQSEGNNSGTLLEDLTKDSGAHQRTYDFVIGFTKDPRFDVGGIAWGGPVNETGISVTVDMNAETIHRVVQHELSHNFGLAHDYHGPGGPKCIMNYYYTHRVDQWDASHKAQISQNKRWYGTPANTGGNTKPQKPEKPSTKKPTKKSLSAYEKQVVRLVNLERKKRGLKPLKVQLKLSKVARLKSQDMRNNHYFSHHSPTYGSPFDMMRRYRITFRAAGENIAAGQSTPKAVMNAWMKSDGHRRNILNANFTHIGVGYAKGGSYGRYWTQQFISR</sequence>
<dbReference type="Pfam" id="PF13688">
    <property type="entry name" value="Reprolysin_5"/>
    <property type="match status" value="1"/>
</dbReference>
<dbReference type="InterPro" id="IPR014044">
    <property type="entry name" value="CAP_dom"/>
</dbReference>
<feature type="signal peptide" evidence="2">
    <location>
        <begin position="1"/>
        <end position="24"/>
    </location>
</feature>
<feature type="chain" id="PRO_5046673773" evidence="2">
    <location>
        <begin position="25"/>
        <end position="443"/>
    </location>
</feature>
<accession>A0ABV8JDW7</accession>
<dbReference type="Proteomes" id="UP001595843">
    <property type="component" value="Unassembled WGS sequence"/>
</dbReference>
<proteinExistence type="predicted"/>
<dbReference type="SUPFAM" id="SSF55797">
    <property type="entry name" value="PR-1-like"/>
    <property type="match status" value="1"/>
</dbReference>
<reference evidence="5" key="1">
    <citation type="journal article" date="2019" name="Int. J. Syst. Evol. Microbiol.">
        <title>The Global Catalogue of Microorganisms (GCM) 10K type strain sequencing project: providing services to taxonomists for standard genome sequencing and annotation.</title>
        <authorList>
            <consortium name="The Broad Institute Genomics Platform"/>
            <consortium name="The Broad Institute Genome Sequencing Center for Infectious Disease"/>
            <person name="Wu L."/>
            <person name="Ma J."/>
        </authorList>
    </citation>
    <scope>NUCLEOTIDE SEQUENCE [LARGE SCALE GENOMIC DNA]</scope>
    <source>
        <strain evidence="5">IBRC-M 10813</strain>
    </source>
</reference>
<protein>
    <submittedName>
        <fullName evidence="4">CAP domain-containing protein</fullName>
    </submittedName>
</protein>
<feature type="region of interest" description="Disordered" evidence="1">
    <location>
        <begin position="286"/>
        <end position="317"/>
    </location>
</feature>
<dbReference type="InterPro" id="IPR035940">
    <property type="entry name" value="CAP_sf"/>
</dbReference>
<feature type="region of interest" description="Disordered" evidence="1">
    <location>
        <begin position="54"/>
        <end position="76"/>
    </location>
</feature>
<dbReference type="Pfam" id="PF00188">
    <property type="entry name" value="CAP"/>
    <property type="match status" value="1"/>
</dbReference>
<dbReference type="Gene3D" id="3.40.33.10">
    <property type="entry name" value="CAP"/>
    <property type="match status" value="1"/>
</dbReference>
<dbReference type="CDD" id="cd05379">
    <property type="entry name" value="CAP_bacterial"/>
    <property type="match status" value="1"/>
</dbReference>
<keyword evidence="2" id="KW-0732">Signal</keyword>
<dbReference type="EMBL" id="JBHSAP010000004">
    <property type="protein sequence ID" value="MFC4075519.1"/>
    <property type="molecule type" value="Genomic_DNA"/>
</dbReference>
<evidence type="ECO:0000313" key="4">
    <source>
        <dbReference type="EMBL" id="MFC4075519.1"/>
    </source>
</evidence>
<feature type="compositionally biased region" description="Polar residues" evidence="1">
    <location>
        <begin position="286"/>
        <end position="297"/>
    </location>
</feature>
<comment type="caution">
    <text evidence="4">The sequence shown here is derived from an EMBL/GenBank/DDBJ whole genome shotgun (WGS) entry which is preliminary data.</text>
</comment>
<feature type="domain" description="SCP" evidence="3">
    <location>
        <begin position="324"/>
        <end position="440"/>
    </location>
</feature>
<dbReference type="RefSeq" id="WP_380701509.1">
    <property type="nucleotide sequence ID" value="NZ_JBHSAP010000004.1"/>
</dbReference>
<dbReference type="PANTHER" id="PTHR31157">
    <property type="entry name" value="SCP DOMAIN-CONTAINING PROTEIN"/>
    <property type="match status" value="1"/>
</dbReference>
<keyword evidence="5" id="KW-1185">Reference proteome</keyword>
<dbReference type="NCBIfam" id="TIGR02909">
    <property type="entry name" value="spore_YkwD"/>
    <property type="match status" value="1"/>
</dbReference>
<evidence type="ECO:0000256" key="1">
    <source>
        <dbReference type="SAM" id="MobiDB-lite"/>
    </source>
</evidence>
<evidence type="ECO:0000256" key="2">
    <source>
        <dbReference type="SAM" id="SignalP"/>
    </source>
</evidence>
<dbReference type="SUPFAM" id="SSF55486">
    <property type="entry name" value="Metalloproteases ('zincins'), catalytic domain"/>
    <property type="match status" value="1"/>
</dbReference>
<evidence type="ECO:0000313" key="5">
    <source>
        <dbReference type="Proteomes" id="UP001595843"/>
    </source>
</evidence>
<dbReference type="PANTHER" id="PTHR31157:SF1">
    <property type="entry name" value="SCP DOMAIN-CONTAINING PROTEIN"/>
    <property type="match status" value="1"/>
</dbReference>
<evidence type="ECO:0000259" key="3">
    <source>
        <dbReference type="Pfam" id="PF00188"/>
    </source>
</evidence>
<gene>
    <name evidence="4" type="ORF">ACFOUO_01690</name>
</gene>
<dbReference type="InterPro" id="IPR014258">
    <property type="entry name" value="CAP_domain_YkwD-like"/>
</dbReference>
<organism evidence="4 5">
    <name type="scientific">Salinithrix halophila</name>
    <dbReference type="NCBI Taxonomy" id="1485204"/>
    <lineage>
        <taxon>Bacteria</taxon>
        <taxon>Bacillati</taxon>
        <taxon>Bacillota</taxon>
        <taxon>Bacilli</taxon>
        <taxon>Bacillales</taxon>
        <taxon>Thermoactinomycetaceae</taxon>
        <taxon>Salinithrix</taxon>
    </lineage>
</organism>